<reference evidence="1" key="1">
    <citation type="submission" date="2019-03" db="EMBL/GenBank/DDBJ databases">
        <title>Lake Tanganyika Metagenome-Assembled Genomes (MAGs).</title>
        <authorList>
            <person name="Tran P."/>
        </authorList>
    </citation>
    <scope>NUCLEOTIDE SEQUENCE</scope>
    <source>
        <strain evidence="1">K_DeepCast_65m_m2_066</strain>
    </source>
</reference>
<dbReference type="InterPro" id="IPR032710">
    <property type="entry name" value="NTF2-like_dom_sf"/>
</dbReference>
<accession>A0A938B6G0</accession>
<comment type="caution">
    <text evidence="1">The sequence shown here is derived from an EMBL/GenBank/DDBJ whole genome shotgun (WGS) entry which is preliminary data.</text>
</comment>
<evidence type="ECO:0000313" key="2">
    <source>
        <dbReference type="Proteomes" id="UP000712673"/>
    </source>
</evidence>
<protein>
    <recommendedName>
        <fullName evidence="3">SnoaL-like domain-containing protein</fullName>
    </recommendedName>
</protein>
<gene>
    <name evidence="1" type="ORF">FJZ47_22045</name>
</gene>
<evidence type="ECO:0000313" key="1">
    <source>
        <dbReference type="EMBL" id="MBM3226455.1"/>
    </source>
</evidence>
<dbReference type="Proteomes" id="UP000712673">
    <property type="component" value="Unassembled WGS sequence"/>
</dbReference>
<dbReference type="Gene3D" id="3.10.450.50">
    <property type="match status" value="1"/>
</dbReference>
<feature type="non-terminal residue" evidence="1">
    <location>
        <position position="1"/>
    </location>
</feature>
<dbReference type="SUPFAM" id="SSF54427">
    <property type="entry name" value="NTF2-like"/>
    <property type="match status" value="1"/>
</dbReference>
<proteinExistence type="predicted"/>
<sequence>DVTGKRWDAAAGGARGFATHFLTRPHRRGGQHHVQHLFVEPALAGGYRVMSYWVSMQWDAEHDTKAIRAMGSYLDTCVQVDGQWRIQEKIIDPWSSASAPFRKETEA</sequence>
<name>A0A938B6G0_UNCTE</name>
<dbReference type="AlphaFoldDB" id="A0A938B6G0"/>
<evidence type="ECO:0008006" key="3">
    <source>
        <dbReference type="Google" id="ProtNLM"/>
    </source>
</evidence>
<organism evidence="1 2">
    <name type="scientific">Tectimicrobiota bacterium</name>
    <dbReference type="NCBI Taxonomy" id="2528274"/>
    <lineage>
        <taxon>Bacteria</taxon>
        <taxon>Pseudomonadati</taxon>
        <taxon>Nitrospinota/Tectimicrobiota group</taxon>
        <taxon>Candidatus Tectimicrobiota</taxon>
    </lineage>
</organism>
<dbReference type="EMBL" id="VGLS01000914">
    <property type="protein sequence ID" value="MBM3226455.1"/>
    <property type="molecule type" value="Genomic_DNA"/>
</dbReference>